<dbReference type="Proteomes" id="UP000824249">
    <property type="component" value="Unassembled WGS sequence"/>
</dbReference>
<organism evidence="7 8">
    <name type="scientific">Candidatus Borkfalkia faecigallinarum</name>
    <dbReference type="NCBI Taxonomy" id="2838509"/>
    <lineage>
        <taxon>Bacteria</taxon>
        <taxon>Bacillati</taxon>
        <taxon>Bacillota</taxon>
        <taxon>Clostridia</taxon>
        <taxon>Christensenellales</taxon>
        <taxon>Christensenellaceae</taxon>
        <taxon>Candidatus Borkfalkia</taxon>
    </lineage>
</organism>
<dbReference type="InterPro" id="IPR005835">
    <property type="entry name" value="NTP_transferase_dom"/>
</dbReference>
<dbReference type="PANTHER" id="PTHR43197:SF1">
    <property type="entry name" value="UTP--GLUCOSE-1-PHOSPHATE URIDYLYLTRANSFERASE"/>
    <property type="match status" value="1"/>
</dbReference>
<evidence type="ECO:0000313" key="8">
    <source>
        <dbReference type="Proteomes" id="UP000824249"/>
    </source>
</evidence>
<comment type="caution">
    <text evidence="7">The sequence shown here is derived from an EMBL/GenBank/DDBJ whole genome shotgun (WGS) entry which is preliminary data.</text>
</comment>
<dbReference type="CDD" id="cd02541">
    <property type="entry name" value="UGPase_prokaryotic"/>
    <property type="match status" value="1"/>
</dbReference>
<keyword evidence="4 7" id="KW-0548">Nucleotidyltransferase</keyword>
<accession>A0A9D1VVD6</accession>
<evidence type="ECO:0000256" key="3">
    <source>
        <dbReference type="ARBA" id="ARBA00022679"/>
    </source>
</evidence>
<comment type="catalytic activity">
    <reaction evidence="5">
        <text>alpha-D-glucose 1-phosphate + UTP + H(+) = UDP-alpha-D-glucose + diphosphate</text>
        <dbReference type="Rhea" id="RHEA:19889"/>
        <dbReference type="ChEBI" id="CHEBI:15378"/>
        <dbReference type="ChEBI" id="CHEBI:33019"/>
        <dbReference type="ChEBI" id="CHEBI:46398"/>
        <dbReference type="ChEBI" id="CHEBI:58601"/>
        <dbReference type="ChEBI" id="CHEBI:58885"/>
        <dbReference type="EC" id="2.7.7.9"/>
    </reaction>
</comment>
<comment type="similarity">
    <text evidence="1">Belongs to the UDPGP type 2 family.</text>
</comment>
<dbReference type="InterPro" id="IPR029044">
    <property type="entry name" value="Nucleotide-diphossugar_trans"/>
</dbReference>
<evidence type="ECO:0000256" key="5">
    <source>
        <dbReference type="ARBA" id="ARBA00048128"/>
    </source>
</evidence>
<evidence type="ECO:0000256" key="4">
    <source>
        <dbReference type="ARBA" id="ARBA00022695"/>
    </source>
</evidence>
<proteinExistence type="inferred from homology"/>
<dbReference type="AlphaFoldDB" id="A0A9D1VVD6"/>
<gene>
    <name evidence="7" type="ORF">H9737_06740</name>
</gene>
<dbReference type="GO" id="GO:0006011">
    <property type="term" value="P:UDP-alpha-D-glucose metabolic process"/>
    <property type="evidence" value="ECO:0007669"/>
    <property type="project" value="InterPro"/>
</dbReference>
<evidence type="ECO:0000256" key="2">
    <source>
        <dbReference type="ARBA" id="ARBA00012415"/>
    </source>
</evidence>
<sequence length="302" mass="33650">MSQKITKAVIPAAGFGTRFLPITKSVCKEMLPIVDKPTLQYIVEEAVSAGIRDILVITGRNKKILEDFFDYTPELDDLLEKEGKEEFLKISRSMEKLANLYFVRQKHPCGFADAILYAQPFTGSDPFAILLGDDIIYTPDGVRPGIGQLVDCYEETGKPTVALMQVEDRDIPKYANVRSTPLGGRGCAISKIVEKPPVREKFSNDAVIGRYIVEPDIYDIIRRTPPSPKGEVYFTDALQALADEGRLVGCKFEGKRYDAGNKLEYLQANVEYALRDEALRDPFRAYLLGLAETLQGQGGGKR</sequence>
<dbReference type="SUPFAM" id="SSF53448">
    <property type="entry name" value="Nucleotide-diphospho-sugar transferases"/>
    <property type="match status" value="1"/>
</dbReference>
<evidence type="ECO:0000256" key="1">
    <source>
        <dbReference type="ARBA" id="ARBA00006890"/>
    </source>
</evidence>
<feature type="domain" description="Nucleotidyl transferase" evidence="6">
    <location>
        <begin position="7"/>
        <end position="272"/>
    </location>
</feature>
<keyword evidence="3" id="KW-0808">Transferase</keyword>
<evidence type="ECO:0000313" key="7">
    <source>
        <dbReference type="EMBL" id="HIX47367.1"/>
    </source>
</evidence>
<reference evidence="7" key="1">
    <citation type="journal article" date="2021" name="PeerJ">
        <title>Extensive microbial diversity within the chicken gut microbiome revealed by metagenomics and culture.</title>
        <authorList>
            <person name="Gilroy R."/>
            <person name="Ravi A."/>
            <person name="Getino M."/>
            <person name="Pursley I."/>
            <person name="Horton D.L."/>
            <person name="Alikhan N.F."/>
            <person name="Baker D."/>
            <person name="Gharbi K."/>
            <person name="Hall N."/>
            <person name="Watson M."/>
            <person name="Adriaenssens E.M."/>
            <person name="Foster-Nyarko E."/>
            <person name="Jarju S."/>
            <person name="Secka A."/>
            <person name="Antonio M."/>
            <person name="Oren A."/>
            <person name="Chaudhuri R.R."/>
            <person name="La Ragione R."/>
            <person name="Hildebrand F."/>
            <person name="Pallen M.J."/>
        </authorList>
    </citation>
    <scope>NUCLEOTIDE SEQUENCE</scope>
    <source>
        <strain evidence="7">26628</strain>
    </source>
</reference>
<dbReference type="InterPro" id="IPR005771">
    <property type="entry name" value="GalU_uridylyltTrfase_bac/arc"/>
</dbReference>
<dbReference type="GO" id="GO:0003983">
    <property type="term" value="F:UTP:glucose-1-phosphate uridylyltransferase activity"/>
    <property type="evidence" value="ECO:0007669"/>
    <property type="project" value="UniProtKB-EC"/>
</dbReference>
<dbReference type="EMBL" id="DXFD01000101">
    <property type="protein sequence ID" value="HIX47367.1"/>
    <property type="molecule type" value="Genomic_DNA"/>
</dbReference>
<dbReference type="Pfam" id="PF00483">
    <property type="entry name" value="NTP_transferase"/>
    <property type="match status" value="1"/>
</dbReference>
<evidence type="ECO:0000259" key="6">
    <source>
        <dbReference type="Pfam" id="PF00483"/>
    </source>
</evidence>
<dbReference type="PANTHER" id="PTHR43197">
    <property type="entry name" value="UTP--GLUCOSE-1-PHOSPHATE URIDYLYLTRANSFERASE"/>
    <property type="match status" value="1"/>
</dbReference>
<name>A0A9D1VVD6_9FIRM</name>
<dbReference type="Gene3D" id="3.90.550.10">
    <property type="entry name" value="Spore Coat Polysaccharide Biosynthesis Protein SpsA, Chain A"/>
    <property type="match status" value="1"/>
</dbReference>
<protein>
    <recommendedName>
        <fullName evidence="2">UTP--glucose-1-phosphate uridylyltransferase</fullName>
        <ecNumber evidence="2">2.7.7.9</ecNumber>
    </recommendedName>
</protein>
<dbReference type="EC" id="2.7.7.9" evidence="2"/>
<reference evidence="7" key="2">
    <citation type="submission" date="2021-04" db="EMBL/GenBank/DDBJ databases">
        <authorList>
            <person name="Gilroy R."/>
        </authorList>
    </citation>
    <scope>NUCLEOTIDE SEQUENCE</scope>
    <source>
        <strain evidence="7">26628</strain>
    </source>
</reference>